<dbReference type="InterPro" id="IPR001251">
    <property type="entry name" value="CRAL-TRIO_dom"/>
</dbReference>
<evidence type="ECO:0000256" key="1">
    <source>
        <dbReference type="SAM" id="MobiDB-lite"/>
    </source>
</evidence>
<feature type="compositionally biased region" description="Low complexity" evidence="1">
    <location>
        <begin position="1"/>
        <end position="12"/>
    </location>
</feature>
<gene>
    <name evidence="3" type="ORF">ACOF00016_LOCUS8543</name>
</gene>
<dbReference type="PROSITE" id="PS50191">
    <property type="entry name" value="CRAL_TRIO"/>
    <property type="match status" value="1"/>
</dbReference>
<dbReference type="CDD" id="cd00170">
    <property type="entry name" value="SEC14"/>
    <property type="match status" value="1"/>
</dbReference>
<dbReference type="AlphaFoldDB" id="A0A7S3P7W7"/>
<accession>A0A7S3P7W7</accession>
<sequence length="439" mass="50234">MFSPTKSPTKSKLSIKAILKDHGVSPSPRSPSKSSRSSEIPSILSINLAAPLSPPKSPTKLMKYVRGEKEVYNDMLEILGEGPMRFGPVRPPLVVKDTLRKPSDLEAYIHLKVAVEKNGLEEKFAENEIFRAALYHNFNVEKTIKLLKRMDPLYWNISVTQLERQLQTQTLFPLPRKLTSKDKKIKSFFYMKPSRFVPSEMHTSSIIVNLLYVMDSLDRSEDGKRQKIGFIANMNEWTADNFTIDYCRLFMEALQGKRGPVHVDLFLIVNPPTWFEKIWTIMKPMLSSGFRNKIHRIDERELGEHLGSGFQQYLPDELVSGNMDAAEAVEDFIRYRQFVEDELFRDERRPSKKTAHLVRPKRHESSSSHRTRSSSNTDLAALSLRHSKSEMPHHNWANARAAPKGSMCSQSDSLSRCGEEGSPPSLLRMNPNEQSLLDF</sequence>
<name>A0A7S3P7W7_9STRA</name>
<dbReference type="EMBL" id="HBIM01010188">
    <property type="protein sequence ID" value="CAE0411157.1"/>
    <property type="molecule type" value="Transcribed_RNA"/>
</dbReference>
<feature type="compositionally biased region" description="Low complexity" evidence="1">
    <location>
        <begin position="25"/>
        <end position="39"/>
    </location>
</feature>
<feature type="domain" description="CRAL-TRIO" evidence="2">
    <location>
        <begin position="159"/>
        <end position="326"/>
    </location>
</feature>
<dbReference type="SMART" id="SM00516">
    <property type="entry name" value="SEC14"/>
    <property type="match status" value="1"/>
</dbReference>
<reference evidence="3" key="1">
    <citation type="submission" date="2021-01" db="EMBL/GenBank/DDBJ databases">
        <authorList>
            <person name="Corre E."/>
            <person name="Pelletier E."/>
            <person name="Niang G."/>
            <person name="Scheremetjew M."/>
            <person name="Finn R."/>
            <person name="Kale V."/>
            <person name="Holt S."/>
            <person name="Cochrane G."/>
            <person name="Meng A."/>
            <person name="Brown T."/>
            <person name="Cohen L."/>
        </authorList>
    </citation>
    <scope>NUCLEOTIDE SEQUENCE</scope>
    <source>
        <strain evidence="3">CCMP127</strain>
    </source>
</reference>
<proteinExistence type="predicted"/>
<feature type="compositionally biased region" description="Basic residues" evidence="1">
    <location>
        <begin position="350"/>
        <end position="362"/>
    </location>
</feature>
<feature type="region of interest" description="Disordered" evidence="1">
    <location>
        <begin position="1"/>
        <end position="39"/>
    </location>
</feature>
<dbReference type="SUPFAM" id="SSF52087">
    <property type="entry name" value="CRAL/TRIO domain"/>
    <property type="match status" value="1"/>
</dbReference>
<evidence type="ECO:0000313" key="3">
    <source>
        <dbReference type="EMBL" id="CAE0411157.1"/>
    </source>
</evidence>
<dbReference type="Gene3D" id="3.40.525.10">
    <property type="entry name" value="CRAL-TRIO lipid binding domain"/>
    <property type="match status" value="1"/>
</dbReference>
<organism evidence="3">
    <name type="scientific">Amphora coffeiformis</name>
    <dbReference type="NCBI Taxonomy" id="265554"/>
    <lineage>
        <taxon>Eukaryota</taxon>
        <taxon>Sar</taxon>
        <taxon>Stramenopiles</taxon>
        <taxon>Ochrophyta</taxon>
        <taxon>Bacillariophyta</taxon>
        <taxon>Bacillariophyceae</taxon>
        <taxon>Bacillariophycidae</taxon>
        <taxon>Thalassiophysales</taxon>
        <taxon>Catenulaceae</taxon>
        <taxon>Amphora</taxon>
    </lineage>
</organism>
<feature type="region of interest" description="Disordered" evidence="1">
    <location>
        <begin position="398"/>
        <end position="439"/>
    </location>
</feature>
<protein>
    <recommendedName>
        <fullName evidence="2">CRAL-TRIO domain-containing protein</fullName>
    </recommendedName>
</protein>
<feature type="region of interest" description="Disordered" evidence="1">
    <location>
        <begin position="349"/>
        <end position="377"/>
    </location>
</feature>
<evidence type="ECO:0000259" key="2">
    <source>
        <dbReference type="PROSITE" id="PS50191"/>
    </source>
</evidence>
<dbReference type="InterPro" id="IPR036865">
    <property type="entry name" value="CRAL-TRIO_dom_sf"/>
</dbReference>
<dbReference type="Pfam" id="PF00650">
    <property type="entry name" value="CRAL_TRIO"/>
    <property type="match status" value="1"/>
</dbReference>